<dbReference type="Pfam" id="PF13240">
    <property type="entry name" value="Zn_Ribbon_1"/>
    <property type="match status" value="1"/>
</dbReference>
<reference evidence="3" key="1">
    <citation type="submission" date="2023-07" db="EMBL/GenBank/DDBJ databases">
        <title>Between Cages and Wild: Unraveling the Impact of Captivity on Animal Microbiomes and Antimicrobial Resistance.</title>
        <authorList>
            <person name="Schmartz G.P."/>
            <person name="Rehner J."/>
            <person name="Schuff M.J."/>
            <person name="Becker S.L."/>
            <person name="Kravczyk M."/>
            <person name="Gurevich A."/>
            <person name="Francke R."/>
            <person name="Mueller R."/>
            <person name="Keller V."/>
            <person name="Keller A."/>
        </authorList>
    </citation>
    <scope>NUCLEOTIDE SEQUENCE</scope>
    <source>
        <strain evidence="3">S12M_St_49</strain>
    </source>
</reference>
<dbReference type="EMBL" id="JAUMVS010000037">
    <property type="protein sequence ID" value="MDO4841673.1"/>
    <property type="molecule type" value="Genomic_DNA"/>
</dbReference>
<keyword evidence="1" id="KW-0812">Transmembrane</keyword>
<feature type="non-terminal residue" evidence="3">
    <location>
        <position position="1"/>
    </location>
</feature>
<sequence>GKEKLMFCPHCGNELPDEAKFCARCGQSVEIDESFFAPEEPQTGSADTTGAAAAAAKPAFNAESVNDKLNELQCKIDNSNAKVIKGRRALDVIGLVCACVMALCFFLPVASCASFGGKATVSIFSMMIEFSNSSYLSGAAFLCMTFLFPIALAFVDLLMTENNSSRHVRLICTSVLNIIMLASLKSIFSLLNSLFSVATMSVGFYLSILASIALIVVEAYEIYLVNKSNNQ</sequence>
<feature type="transmembrane region" description="Helical" evidence="1">
    <location>
        <begin position="170"/>
        <end position="191"/>
    </location>
</feature>
<accession>A0AA43RI66</accession>
<evidence type="ECO:0000313" key="4">
    <source>
        <dbReference type="Proteomes" id="UP001168575"/>
    </source>
</evidence>
<keyword evidence="4" id="KW-1185">Reference proteome</keyword>
<comment type="caution">
    <text evidence="3">The sequence shown here is derived from an EMBL/GenBank/DDBJ whole genome shotgun (WGS) entry which is preliminary data.</text>
</comment>
<feature type="transmembrane region" description="Helical" evidence="1">
    <location>
        <begin position="203"/>
        <end position="225"/>
    </location>
</feature>
<evidence type="ECO:0000313" key="3">
    <source>
        <dbReference type="EMBL" id="MDO4841673.1"/>
    </source>
</evidence>
<keyword evidence="1" id="KW-0472">Membrane</keyword>
<keyword evidence="1" id="KW-1133">Transmembrane helix</keyword>
<dbReference type="Proteomes" id="UP001168575">
    <property type="component" value="Unassembled WGS sequence"/>
</dbReference>
<protein>
    <submittedName>
        <fullName evidence="3">Zinc ribbon domain-containing protein</fullName>
    </submittedName>
</protein>
<dbReference type="AlphaFoldDB" id="A0AA43RI66"/>
<feature type="transmembrane region" description="Helical" evidence="1">
    <location>
        <begin position="136"/>
        <end position="158"/>
    </location>
</feature>
<proteinExistence type="predicted"/>
<organism evidence="3 4">
    <name type="scientific">Phoenicibacter congonensis</name>
    <dbReference type="NCBI Taxonomy" id="1944646"/>
    <lineage>
        <taxon>Bacteria</taxon>
        <taxon>Bacillati</taxon>
        <taxon>Actinomycetota</taxon>
        <taxon>Coriobacteriia</taxon>
        <taxon>Eggerthellales</taxon>
        <taxon>Eggerthellaceae</taxon>
        <taxon>Phoenicibacter</taxon>
    </lineage>
</organism>
<dbReference type="InterPro" id="IPR026870">
    <property type="entry name" value="Zinc_ribbon_dom"/>
</dbReference>
<evidence type="ECO:0000259" key="2">
    <source>
        <dbReference type="Pfam" id="PF13240"/>
    </source>
</evidence>
<evidence type="ECO:0000256" key="1">
    <source>
        <dbReference type="SAM" id="Phobius"/>
    </source>
</evidence>
<feature type="transmembrane region" description="Helical" evidence="1">
    <location>
        <begin position="92"/>
        <end position="116"/>
    </location>
</feature>
<feature type="domain" description="Zinc-ribbon" evidence="2">
    <location>
        <begin position="7"/>
        <end position="28"/>
    </location>
</feature>
<name>A0AA43RI66_9ACTN</name>
<gene>
    <name evidence="3" type="ORF">Q3982_03235</name>
</gene>